<dbReference type="CDD" id="cd01299">
    <property type="entry name" value="Met_dep_hydrolase_A"/>
    <property type="match status" value="1"/>
</dbReference>
<dbReference type="InterPro" id="IPR006680">
    <property type="entry name" value="Amidohydro-rel"/>
</dbReference>
<dbReference type="Proteomes" id="UP000029640">
    <property type="component" value="Unassembled WGS sequence"/>
</dbReference>
<dbReference type="Gene3D" id="2.30.40.10">
    <property type="entry name" value="Urease, subunit C, domain 1"/>
    <property type="match status" value="1"/>
</dbReference>
<dbReference type="OrthoDB" id="9807210at2"/>
<dbReference type="InterPro" id="IPR032466">
    <property type="entry name" value="Metal_Hydrolase"/>
</dbReference>
<dbReference type="Gene3D" id="3.20.20.140">
    <property type="entry name" value="Metal-dependent hydrolases"/>
    <property type="match status" value="1"/>
</dbReference>
<dbReference type="PANTHER" id="PTHR43135:SF3">
    <property type="entry name" value="ALPHA-D-RIBOSE 1-METHYLPHOSPHONATE 5-TRIPHOSPHATE DIPHOSPHATASE"/>
    <property type="match status" value="1"/>
</dbReference>
<evidence type="ECO:0000313" key="2">
    <source>
        <dbReference type="EMBL" id="KGE03913.1"/>
    </source>
</evidence>
<dbReference type="InterPro" id="IPR057744">
    <property type="entry name" value="OTAase-like"/>
</dbReference>
<organism evidence="2 3">
    <name type="scientific">Pseudohaliea rubra DSM 19751</name>
    <dbReference type="NCBI Taxonomy" id="1265313"/>
    <lineage>
        <taxon>Bacteria</taxon>
        <taxon>Pseudomonadati</taxon>
        <taxon>Pseudomonadota</taxon>
        <taxon>Gammaproteobacteria</taxon>
        <taxon>Cellvibrionales</taxon>
        <taxon>Halieaceae</taxon>
        <taxon>Pseudohaliea</taxon>
    </lineage>
</organism>
<dbReference type="EMBL" id="AUVB01000042">
    <property type="protein sequence ID" value="KGE03913.1"/>
    <property type="molecule type" value="Genomic_DNA"/>
</dbReference>
<dbReference type="STRING" id="1265313.HRUBRA_01418"/>
<proteinExistence type="predicted"/>
<evidence type="ECO:0000259" key="1">
    <source>
        <dbReference type="Pfam" id="PF01979"/>
    </source>
</evidence>
<dbReference type="AlphaFoldDB" id="A0A095VS38"/>
<dbReference type="HOGENOM" id="CLU_023620_5_1_6"/>
<accession>A0A095VS38</accession>
<dbReference type="RefSeq" id="WP_052094367.1">
    <property type="nucleotide sequence ID" value="NZ_KN234751.1"/>
</dbReference>
<feature type="domain" description="Amidohydrolase-related" evidence="1">
    <location>
        <begin position="57"/>
        <end position="407"/>
    </location>
</feature>
<dbReference type="InterPro" id="IPR011059">
    <property type="entry name" value="Metal-dep_hydrolase_composite"/>
</dbReference>
<evidence type="ECO:0000313" key="3">
    <source>
        <dbReference type="Proteomes" id="UP000029640"/>
    </source>
</evidence>
<dbReference type="SUPFAM" id="SSF51338">
    <property type="entry name" value="Composite domain of metallo-dependent hydrolases"/>
    <property type="match status" value="1"/>
</dbReference>
<keyword evidence="3" id="KW-1185">Reference proteome</keyword>
<gene>
    <name evidence="2" type="ORF">HRUBRA_01418</name>
</gene>
<dbReference type="InterPro" id="IPR051781">
    <property type="entry name" value="Metallo-dep_Hydrolase"/>
</dbReference>
<dbReference type="eggNOG" id="COG1228">
    <property type="taxonomic scope" value="Bacteria"/>
</dbReference>
<dbReference type="Pfam" id="PF01979">
    <property type="entry name" value="Amidohydro_1"/>
    <property type="match status" value="1"/>
</dbReference>
<dbReference type="SUPFAM" id="SSF51556">
    <property type="entry name" value="Metallo-dependent hydrolases"/>
    <property type="match status" value="1"/>
</dbReference>
<sequence>MNETILIENGTILDGNGAPPVQGSVLIRGGKIVAVGAGAGPGPGPEAVRRIDATGQTVMPGLIDAHCHLSFDDAGSNAEIFHQRRDALSALVAAYNAKKLLRAGVTGFLDPDSTFENMLDLRDAIEAGVTAGPRMACGAYALITGVGGTAGRLIADEGVTGYYKVVNSRDEIVREVRRQVKIGVDWIKVHVTGIIPRQAQRGEVCVWTADELKLLCDTAHDLNTPVMGHCRGADATKLAAETGFDLIFHATGMDDAALQAVIDRKVPLAPAFTLQANIVDYGDRLGTDRELVALFEREITDSADTIKAAYRAGVPLLCGSESGFSLVPYGDWHWKELEVFVRYFDMSPLEAIRCATAEGARALRMEGRVGQLTPGFEADILCVQGRVDRDLSLLGDSDNIRRVFLAGVEQDLTPLPPRKPIPGWRLAGMGSMLTREVALRGPQAEPFTVEELH</sequence>
<comment type="caution">
    <text evidence="2">The sequence shown here is derived from an EMBL/GenBank/DDBJ whole genome shotgun (WGS) entry which is preliminary data.</text>
</comment>
<dbReference type="PANTHER" id="PTHR43135">
    <property type="entry name" value="ALPHA-D-RIBOSE 1-METHYLPHOSPHONATE 5-TRIPHOSPHATE DIPHOSPHATASE"/>
    <property type="match status" value="1"/>
</dbReference>
<protein>
    <submittedName>
        <fullName evidence="2">Xaa-Pro dipeptidase family enzyme</fullName>
    </submittedName>
</protein>
<dbReference type="GO" id="GO:0016810">
    <property type="term" value="F:hydrolase activity, acting on carbon-nitrogen (but not peptide) bonds"/>
    <property type="evidence" value="ECO:0007669"/>
    <property type="project" value="InterPro"/>
</dbReference>
<reference evidence="2 3" key="1">
    <citation type="journal article" date="2014" name="Genome Announc.">
        <title>Genome Sequence of Gammaproteobacterial Pseudohaliea rubra Type Strain DSM 19751, Isolated from Coastal Seawater of the Mediterranean Sea.</title>
        <authorList>
            <person name="Spring S."/>
            <person name="Fiebig A."/>
            <person name="Riedel T."/>
            <person name="Goker M."/>
            <person name="Klenk H.P."/>
        </authorList>
    </citation>
    <scope>NUCLEOTIDE SEQUENCE [LARGE SCALE GENOMIC DNA]</scope>
    <source>
        <strain evidence="2 3">DSM 19751</strain>
    </source>
</reference>
<name>A0A095VS38_9GAMM</name>